<sequence>MPFNLFDDLKRPGFHSSITTTFSVDPAFYDANVQYRLRAVGCQNNLLIADAAMLSQALEQLPEAFSHAGRKYLIEPIEGTGCFHPKMMIRYGKAKASFTLGSANATSAGWGSNRELVSSLDWSQSAETPDSAVHRRLIARAHDWLIAQVSATGNPDLSYKFDLLNSQAPWLACTDRGEGAEVFADGSLVDLMLSAPDANEPIGDRFLANVEGKVERLVVISPYWDSDLKALRRVHAELGKPPLHIFMTLSDVAGARQSTFPIQALGSKLKPTFHPHGASGNHRFLHAKLLVAQTRKYDFLLFGSTNCTAGALGGSGMPGLNHEAAIFRRLPRGTVEKTLWLDFSEILRPKDISAPEKPEPSAAPPRFNPGRIERKDDRLYWSVPSGINPTGADLLIDDDRHPLIAGGDVRPHARLGGARSGSTIVARVALCDGRISRPVIVYEPNRLMAAAPSPLASGIKRKLDAVLNGESDLIDLARDVHLLFGDANPIRRSALRADRRGASVAAVAGEDFDTPEEFREALGLKADLMAGGLSHANNPALQLLLQIVLRGIVQLEDSETIDHDSSASAAALKTGEDQDDEGSDEEGDEADDDQDGDAADAPPANGVRERRLVAQPVPREAFERNQRTLERAIERFEDYIGTVAKSRQELDLDFVTRALFMIYLMLHGCSHRYSVDETEVGVLMPFSAIGTRRQDEGFLMRGARLISLIWGRRFTDGLMARIPLDRELENVPIPILTLVILSRWILAAILVEARAAAGAKSLAAILESQIPEFYRSTSAFAFTKGPQVEAAVTQMARHIGMSAAQAQNVRKGMAELEKVMP</sequence>
<reference evidence="2" key="1">
    <citation type="submission" date="2022-09" db="EMBL/GenBank/DDBJ databases">
        <title>Intensive care unit water sources are persistently colonized with multi-drug resistant bacteria and are the site of extensive horizontal gene transfer of antibiotic resistance genes.</title>
        <authorList>
            <person name="Diorio-Toth L."/>
        </authorList>
    </citation>
    <scope>NUCLEOTIDE SEQUENCE</scope>
    <source>
        <strain evidence="2">GD03659</strain>
    </source>
</reference>
<feature type="compositionally biased region" description="Acidic residues" evidence="1">
    <location>
        <begin position="577"/>
        <end position="598"/>
    </location>
</feature>
<dbReference type="EMBL" id="JAOCKX010000001">
    <property type="protein sequence ID" value="MDH2129616.1"/>
    <property type="molecule type" value="Genomic_DNA"/>
</dbReference>
<evidence type="ECO:0000313" key="2">
    <source>
        <dbReference type="EMBL" id="MDH2129616.1"/>
    </source>
</evidence>
<evidence type="ECO:0000313" key="3">
    <source>
        <dbReference type="Proteomes" id="UP001162318"/>
    </source>
</evidence>
<accession>A0AA43B5U4</accession>
<organism evidence="2 3">
    <name type="scientific">Sphingobium yanoikuyae</name>
    <name type="common">Sphingomonas yanoikuyae</name>
    <dbReference type="NCBI Taxonomy" id="13690"/>
    <lineage>
        <taxon>Bacteria</taxon>
        <taxon>Pseudomonadati</taxon>
        <taxon>Pseudomonadota</taxon>
        <taxon>Alphaproteobacteria</taxon>
        <taxon>Sphingomonadales</taxon>
        <taxon>Sphingomonadaceae</taxon>
        <taxon>Sphingobium</taxon>
    </lineage>
</organism>
<name>A0AA43B5U4_SPHYA</name>
<feature type="region of interest" description="Disordered" evidence="1">
    <location>
        <begin position="351"/>
        <end position="371"/>
    </location>
</feature>
<proteinExistence type="predicted"/>
<evidence type="ECO:0008006" key="4">
    <source>
        <dbReference type="Google" id="ProtNLM"/>
    </source>
</evidence>
<dbReference type="Proteomes" id="UP001162318">
    <property type="component" value="Unassembled WGS sequence"/>
</dbReference>
<dbReference type="AlphaFoldDB" id="A0AA43B5U4"/>
<feature type="region of interest" description="Disordered" evidence="1">
    <location>
        <begin position="563"/>
        <end position="616"/>
    </location>
</feature>
<gene>
    <name evidence="2" type="ORF">N5J77_00650</name>
</gene>
<evidence type="ECO:0000256" key="1">
    <source>
        <dbReference type="SAM" id="MobiDB-lite"/>
    </source>
</evidence>
<dbReference type="RefSeq" id="WP_066768686.1">
    <property type="nucleotide sequence ID" value="NZ_JAOCKX010000001.1"/>
</dbReference>
<dbReference type="Gene3D" id="3.30.870.10">
    <property type="entry name" value="Endonuclease Chain A"/>
    <property type="match status" value="2"/>
</dbReference>
<comment type="caution">
    <text evidence="2">The sequence shown here is derived from an EMBL/GenBank/DDBJ whole genome shotgun (WGS) entry which is preliminary data.</text>
</comment>
<protein>
    <recommendedName>
        <fullName evidence="4">Phospholipase D-like domain-containing protein</fullName>
    </recommendedName>
</protein>